<gene>
    <name evidence="15" type="ORF">L9F63_010897</name>
</gene>
<keyword evidence="2" id="KW-1003">Cell membrane</keyword>
<sequence>FAIQVVVKKFETTAQHVGISESSSHRATKLLKLKSYKCKLIDGLNKESNPGRRSGRSNSAKRVSNNMKNSTIKHFSPFHKRLNSVQNELLVTERNVDLPRALSLVRNDGNVSRISSSSTIERENGLKTVTILGLFEMTNINKERVEGRSELAAAQLAVKHINQQNILPGYQLQLIVNDTKCDPGIGIDTFFHALYMMKNTRVVMLLGTACSDVTESLAKVVPYWNVREVSFGSTSPALSDRQEFPLFYRTVTPDSSHNPARLAFIKQYGWDTVAAISENEDISPIAVNNLVTELELANITCKATLTFSESDFKDQLRILRDLDTRIIIGSFSHAIAPKIFCEVYHLGMYGSDYAWILQGGPSDIWWENVTECPQHQLSAAIESLVLVSSHNSINFCEHCLLELETTNARFLEELEHLSLPVTQFAPQTYDAVWAIALALRGAEHKWNKTAPHISVHEFNYNRNDMAQEFLAQLSDVNFQGISGPVSFSGADRIGISAFYQIQGGEVRKVALFYPWLDSLNLSCPDCRPLVWQGGQVPIAKRVFKLRIVTIEPAAFLSIACLAIIGIILAFAFLIFNLHFRKLKYMKLSSPHLNNMAVVGCILVYTAVILLGLDHATLPNNAHFAVVCTARVYLLSAGFSLAFGSMFTKTYRVHHIFTRSHSGVVKNKLLQDTQLISLICVLLLIDGLIVTLWVVIDPIQRQLQNLTLEISTSDRSVVYQPQAVS</sequence>
<feature type="transmembrane region" description="Helical" evidence="13">
    <location>
        <begin position="674"/>
        <end position="695"/>
    </location>
</feature>
<keyword evidence="10" id="KW-0807">Transducer</keyword>
<feature type="compositionally biased region" description="Polar residues" evidence="12">
    <location>
        <begin position="60"/>
        <end position="69"/>
    </location>
</feature>
<dbReference type="PANTHER" id="PTHR10519:SF46">
    <property type="entry name" value="METABOTROPIC GABA-B RECEPTOR SUBTYPE 3, ISOFORM A"/>
    <property type="match status" value="1"/>
</dbReference>
<dbReference type="AlphaFoldDB" id="A0AAD8EQU7"/>
<dbReference type="InterPro" id="IPR002455">
    <property type="entry name" value="GPCR3_GABA-B"/>
</dbReference>
<evidence type="ECO:0000256" key="1">
    <source>
        <dbReference type="ARBA" id="ARBA00004651"/>
    </source>
</evidence>
<evidence type="ECO:0000256" key="13">
    <source>
        <dbReference type="SAM" id="Phobius"/>
    </source>
</evidence>
<name>A0AAD8EQU7_DIPPU</name>
<keyword evidence="3 13" id="KW-0812">Transmembrane</keyword>
<feature type="domain" description="G-protein coupled receptors family 3 profile" evidence="14">
    <location>
        <begin position="625"/>
        <end position="697"/>
    </location>
</feature>
<feature type="transmembrane region" description="Helical" evidence="13">
    <location>
        <begin position="591"/>
        <end position="611"/>
    </location>
</feature>
<evidence type="ECO:0000256" key="9">
    <source>
        <dbReference type="ARBA" id="ARBA00023180"/>
    </source>
</evidence>
<keyword evidence="7 13" id="KW-0472">Membrane</keyword>
<dbReference type="FunFam" id="3.40.50.2300:FF:000751">
    <property type="match status" value="1"/>
</dbReference>
<dbReference type="Proteomes" id="UP001233999">
    <property type="component" value="Unassembled WGS sequence"/>
</dbReference>
<dbReference type="Gene3D" id="3.40.50.2300">
    <property type="match status" value="2"/>
</dbReference>
<accession>A0AAD8EQU7</accession>
<evidence type="ECO:0000256" key="12">
    <source>
        <dbReference type="SAM" id="MobiDB-lite"/>
    </source>
</evidence>
<dbReference type="Pfam" id="PF00003">
    <property type="entry name" value="7tm_3"/>
    <property type="match status" value="1"/>
</dbReference>
<dbReference type="PRINTS" id="PR01176">
    <property type="entry name" value="GABABRECEPTR"/>
</dbReference>
<dbReference type="CDD" id="cd06366">
    <property type="entry name" value="PBP1_GABAb_receptor"/>
    <property type="match status" value="1"/>
</dbReference>
<dbReference type="EMBL" id="JASPKZ010001221">
    <property type="protein sequence ID" value="KAJ9598422.1"/>
    <property type="molecule type" value="Genomic_DNA"/>
</dbReference>
<dbReference type="PANTHER" id="PTHR10519">
    <property type="entry name" value="GABA-B RECEPTOR"/>
    <property type="match status" value="1"/>
</dbReference>
<evidence type="ECO:0000256" key="3">
    <source>
        <dbReference type="ARBA" id="ARBA00022692"/>
    </source>
</evidence>
<dbReference type="InterPro" id="IPR017978">
    <property type="entry name" value="GPCR_3_C"/>
</dbReference>
<dbReference type="GO" id="GO:0007214">
    <property type="term" value="P:gamma-aminobutyric acid signaling pathway"/>
    <property type="evidence" value="ECO:0007669"/>
    <property type="project" value="TreeGrafter"/>
</dbReference>
<keyword evidence="16" id="KW-1185">Reference proteome</keyword>
<evidence type="ECO:0000313" key="15">
    <source>
        <dbReference type="EMBL" id="KAJ9598422.1"/>
    </source>
</evidence>
<dbReference type="InterPro" id="IPR001828">
    <property type="entry name" value="ANF_lig-bd_rcpt"/>
</dbReference>
<evidence type="ECO:0000256" key="4">
    <source>
        <dbReference type="ARBA" id="ARBA00022729"/>
    </source>
</evidence>
<feature type="transmembrane region" description="Helical" evidence="13">
    <location>
        <begin position="554"/>
        <end position="579"/>
    </location>
</feature>
<keyword evidence="5 13" id="KW-1133">Transmembrane helix</keyword>
<reference evidence="15" key="2">
    <citation type="submission" date="2023-05" db="EMBL/GenBank/DDBJ databases">
        <authorList>
            <person name="Fouks B."/>
        </authorList>
    </citation>
    <scope>NUCLEOTIDE SEQUENCE</scope>
    <source>
        <strain evidence="15">Stay&amp;Tobe</strain>
        <tissue evidence="15">Testes</tissue>
    </source>
</reference>
<protein>
    <recommendedName>
        <fullName evidence="11">Gamma-aminobutyric acid type B receptor subunit 2</fullName>
    </recommendedName>
</protein>
<organism evidence="15 16">
    <name type="scientific">Diploptera punctata</name>
    <name type="common">Pacific beetle cockroach</name>
    <dbReference type="NCBI Taxonomy" id="6984"/>
    <lineage>
        <taxon>Eukaryota</taxon>
        <taxon>Metazoa</taxon>
        <taxon>Ecdysozoa</taxon>
        <taxon>Arthropoda</taxon>
        <taxon>Hexapoda</taxon>
        <taxon>Insecta</taxon>
        <taxon>Pterygota</taxon>
        <taxon>Neoptera</taxon>
        <taxon>Polyneoptera</taxon>
        <taxon>Dictyoptera</taxon>
        <taxon>Blattodea</taxon>
        <taxon>Blaberoidea</taxon>
        <taxon>Blaberidae</taxon>
        <taxon>Diplopterinae</taxon>
        <taxon>Diploptera</taxon>
    </lineage>
</organism>
<feature type="region of interest" description="Disordered" evidence="12">
    <location>
        <begin position="44"/>
        <end position="69"/>
    </location>
</feature>
<evidence type="ECO:0000256" key="7">
    <source>
        <dbReference type="ARBA" id="ARBA00023136"/>
    </source>
</evidence>
<dbReference type="GO" id="GO:0004965">
    <property type="term" value="F:G protein-coupled GABA receptor activity"/>
    <property type="evidence" value="ECO:0007669"/>
    <property type="project" value="InterPro"/>
</dbReference>
<evidence type="ECO:0000256" key="10">
    <source>
        <dbReference type="ARBA" id="ARBA00023224"/>
    </source>
</evidence>
<feature type="non-terminal residue" evidence="15">
    <location>
        <position position="1"/>
    </location>
</feature>
<evidence type="ECO:0000256" key="11">
    <source>
        <dbReference type="ARBA" id="ARBA00073785"/>
    </source>
</evidence>
<keyword evidence="8" id="KW-0675">Receptor</keyword>
<dbReference type="Pfam" id="PF01094">
    <property type="entry name" value="ANF_receptor"/>
    <property type="match status" value="1"/>
</dbReference>
<evidence type="ECO:0000256" key="8">
    <source>
        <dbReference type="ARBA" id="ARBA00023170"/>
    </source>
</evidence>
<feature type="transmembrane region" description="Helical" evidence="13">
    <location>
        <begin position="623"/>
        <end position="646"/>
    </location>
</feature>
<dbReference type="PRINTS" id="PR01177">
    <property type="entry name" value="GABAB1RECPTR"/>
</dbReference>
<dbReference type="SUPFAM" id="SSF53822">
    <property type="entry name" value="Periplasmic binding protein-like I"/>
    <property type="match status" value="1"/>
</dbReference>
<reference evidence="15" key="1">
    <citation type="journal article" date="2023" name="IScience">
        <title>Live-bearing cockroach genome reveals convergent evolutionary mechanisms linked to viviparity in insects and beyond.</title>
        <authorList>
            <person name="Fouks B."/>
            <person name="Harrison M.C."/>
            <person name="Mikhailova A.A."/>
            <person name="Marchal E."/>
            <person name="English S."/>
            <person name="Carruthers M."/>
            <person name="Jennings E.C."/>
            <person name="Chiamaka E.L."/>
            <person name="Frigard R.A."/>
            <person name="Pippel M."/>
            <person name="Attardo G.M."/>
            <person name="Benoit J.B."/>
            <person name="Bornberg-Bauer E."/>
            <person name="Tobe S.S."/>
        </authorList>
    </citation>
    <scope>NUCLEOTIDE SEQUENCE</scope>
    <source>
        <strain evidence="15">Stay&amp;Tobe</strain>
    </source>
</reference>
<dbReference type="GO" id="GO:0038039">
    <property type="term" value="C:G protein-coupled receptor heterodimeric complex"/>
    <property type="evidence" value="ECO:0007669"/>
    <property type="project" value="TreeGrafter"/>
</dbReference>
<comment type="subcellular location">
    <subcellularLocation>
        <location evidence="1">Cell membrane</location>
        <topology evidence="1">Multi-pass membrane protein</topology>
    </subcellularLocation>
</comment>
<dbReference type="InterPro" id="IPR028082">
    <property type="entry name" value="Peripla_BP_I"/>
</dbReference>
<dbReference type="PROSITE" id="PS50259">
    <property type="entry name" value="G_PROTEIN_RECEP_F3_4"/>
    <property type="match status" value="1"/>
</dbReference>
<feature type="non-terminal residue" evidence="15">
    <location>
        <position position="724"/>
    </location>
</feature>
<evidence type="ECO:0000256" key="2">
    <source>
        <dbReference type="ARBA" id="ARBA00022475"/>
    </source>
</evidence>
<dbReference type="FunFam" id="3.40.50.2300:FF:000063">
    <property type="entry name" value="Gamma-aminobutyric acid type B receptor subunit"/>
    <property type="match status" value="1"/>
</dbReference>
<keyword evidence="6" id="KW-0297">G-protein coupled receptor</keyword>
<dbReference type="CDD" id="cd15047">
    <property type="entry name" value="7tmC_GABA-B-like"/>
    <property type="match status" value="1"/>
</dbReference>
<proteinExistence type="predicted"/>
<comment type="caution">
    <text evidence="15">The sequence shown here is derived from an EMBL/GenBank/DDBJ whole genome shotgun (WGS) entry which is preliminary data.</text>
</comment>
<evidence type="ECO:0000256" key="5">
    <source>
        <dbReference type="ARBA" id="ARBA00022989"/>
    </source>
</evidence>
<keyword evidence="9" id="KW-0325">Glycoprotein</keyword>
<keyword evidence="4" id="KW-0732">Signal</keyword>
<evidence type="ECO:0000313" key="16">
    <source>
        <dbReference type="Proteomes" id="UP001233999"/>
    </source>
</evidence>
<evidence type="ECO:0000259" key="14">
    <source>
        <dbReference type="PROSITE" id="PS50259"/>
    </source>
</evidence>
<evidence type="ECO:0000256" key="6">
    <source>
        <dbReference type="ARBA" id="ARBA00023040"/>
    </source>
</evidence>